<dbReference type="InterPro" id="IPR002121">
    <property type="entry name" value="HRDC_dom"/>
</dbReference>
<dbReference type="InterPro" id="IPR044876">
    <property type="entry name" value="HRDC_dom_sf"/>
</dbReference>
<proteinExistence type="inferred from homology"/>
<dbReference type="InterPro" id="IPR012588">
    <property type="entry name" value="Exosome-assoc_fac_Rrp6_N"/>
</dbReference>
<dbReference type="GO" id="GO:0000176">
    <property type="term" value="C:nuclear exosome (RNase complex)"/>
    <property type="evidence" value="ECO:0007669"/>
    <property type="project" value="InterPro"/>
</dbReference>
<dbReference type="GO" id="GO:0000166">
    <property type="term" value="F:nucleotide binding"/>
    <property type="evidence" value="ECO:0007669"/>
    <property type="project" value="InterPro"/>
</dbReference>
<reference evidence="8" key="1">
    <citation type="journal article" date="2022" name="Proc. Natl. Acad. Sci. U.S.A.">
        <title>Life cycle and functional genomics of the unicellular red alga Galdieria for elucidating algal and plant evolution and industrial use.</title>
        <authorList>
            <person name="Hirooka S."/>
            <person name="Itabashi T."/>
            <person name="Ichinose T.M."/>
            <person name="Onuma R."/>
            <person name="Fujiwara T."/>
            <person name="Yamashita S."/>
            <person name="Jong L.W."/>
            <person name="Tomita R."/>
            <person name="Iwane A.H."/>
            <person name="Miyagishima S.Y."/>
        </authorList>
    </citation>
    <scope>NUCLEOTIDE SEQUENCE</scope>
    <source>
        <strain evidence="8">NBRC 102759</strain>
    </source>
</reference>
<dbReference type="InterPro" id="IPR045092">
    <property type="entry name" value="Rrp6-like"/>
</dbReference>
<dbReference type="PANTHER" id="PTHR12124">
    <property type="entry name" value="POLYMYOSITIS/SCLERODERMA AUTOANTIGEN-RELATED"/>
    <property type="match status" value="1"/>
</dbReference>
<dbReference type="EMBL" id="BQMJ01000027">
    <property type="protein sequence ID" value="GJQ11752.1"/>
    <property type="molecule type" value="Genomic_DNA"/>
</dbReference>
<dbReference type="Proteomes" id="UP001061958">
    <property type="component" value="Unassembled WGS sequence"/>
</dbReference>
<evidence type="ECO:0000256" key="5">
    <source>
        <dbReference type="ARBA" id="ARBA00043957"/>
    </source>
</evidence>
<evidence type="ECO:0000256" key="4">
    <source>
        <dbReference type="ARBA" id="ARBA00023242"/>
    </source>
</evidence>
<dbReference type="Pfam" id="PF00570">
    <property type="entry name" value="HRDC"/>
    <property type="match status" value="1"/>
</dbReference>
<dbReference type="AlphaFoldDB" id="A0A9C7UQR3"/>
<evidence type="ECO:0000256" key="3">
    <source>
        <dbReference type="ARBA" id="ARBA00022835"/>
    </source>
</evidence>
<feature type="compositionally biased region" description="Basic and acidic residues" evidence="6">
    <location>
        <begin position="631"/>
        <end position="642"/>
    </location>
</feature>
<feature type="compositionally biased region" description="Basic residues" evidence="6">
    <location>
        <begin position="659"/>
        <end position="671"/>
    </location>
</feature>
<keyword evidence="9" id="KW-1185">Reference proteome</keyword>
<gene>
    <name evidence="8" type="ORF">GpartN1_g3543.t1</name>
</gene>
<dbReference type="GO" id="GO:0000175">
    <property type="term" value="F:3'-5'-RNA exonuclease activity"/>
    <property type="evidence" value="ECO:0007669"/>
    <property type="project" value="InterPro"/>
</dbReference>
<feature type="region of interest" description="Disordered" evidence="6">
    <location>
        <begin position="109"/>
        <end position="142"/>
    </location>
</feature>
<comment type="subcellular location">
    <subcellularLocation>
        <location evidence="1">Nucleus</location>
    </subcellularLocation>
</comment>
<dbReference type="SMART" id="SM00474">
    <property type="entry name" value="35EXOc"/>
    <property type="match status" value="1"/>
</dbReference>
<dbReference type="GO" id="GO:0000467">
    <property type="term" value="P:exonucleolytic trimming to generate mature 3'-end of 5.8S rRNA from tricistronic rRNA transcript (SSU-rRNA, 5.8S rRNA, LSU-rRNA)"/>
    <property type="evidence" value="ECO:0007669"/>
    <property type="project" value="InterPro"/>
</dbReference>
<evidence type="ECO:0000256" key="1">
    <source>
        <dbReference type="ARBA" id="ARBA00004123"/>
    </source>
</evidence>
<dbReference type="GO" id="GO:0071051">
    <property type="term" value="P:poly(A)-dependent snoRNA 3'-end processing"/>
    <property type="evidence" value="ECO:0007669"/>
    <property type="project" value="TreeGrafter"/>
</dbReference>
<dbReference type="Gene3D" id="3.30.420.10">
    <property type="entry name" value="Ribonuclease H-like superfamily/Ribonuclease H"/>
    <property type="match status" value="1"/>
</dbReference>
<dbReference type="GO" id="GO:0071040">
    <property type="term" value="P:nuclear polyadenylation-dependent antisense transcript catabolic process"/>
    <property type="evidence" value="ECO:0007669"/>
    <property type="project" value="TreeGrafter"/>
</dbReference>
<evidence type="ECO:0000313" key="9">
    <source>
        <dbReference type="Proteomes" id="UP001061958"/>
    </source>
</evidence>
<feature type="region of interest" description="Disordered" evidence="6">
    <location>
        <begin position="656"/>
        <end position="675"/>
    </location>
</feature>
<dbReference type="GO" id="GO:0071039">
    <property type="term" value="P:nuclear polyadenylation-dependent CUT catabolic process"/>
    <property type="evidence" value="ECO:0007669"/>
    <property type="project" value="TreeGrafter"/>
</dbReference>
<dbReference type="Pfam" id="PF08066">
    <property type="entry name" value="PMC2NT"/>
    <property type="match status" value="1"/>
</dbReference>
<keyword evidence="3" id="KW-0271">Exosome</keyword>
<feature type="region of interest" description="Disordered" evidence="6">
    <location>
        <begin position="694"/>
        <end position="733"/>
    </location>
</feature>
<dbReference type="OrthoDB" id="2250022at2759"/>
<evidence type="ECO:0000256" key="6">
    <source>
        <dbReference type="SAM" id="MobiDB-lite"/>
    </source>
</evidence>
<sequence>MNESGMAHNDPVLRPFRTAVKYFNQLPLREELEFFEKTCQPYSQKLHSVNELLKTCLGQIVSQSTSSQWQETEIDLETIFENTQEAVESFLEQADDCIDAFKGIKKTTVEDSLSSSSPSSDKRRKRWKHSDMPKPQEKFPDYPINDLLTDTSVVTPTELSSNEGDAFSRLDSHLWKLHQQNRKQRSVQVQSYYQRLLEELKQNADAFQGSSIVKMFLPLENTKCTFVNSLPLLEDMISKLEREKEVAMDIENHSYRSFQGFICLLQFSTRQEDFVVDAIELRGHLKLLSKVLENRNILKILHGANSDVQWLQRDFGLHIVHMFDTGQASRQLKFPFLSLSYLLKRYCNIDNSKTKKYYQLADWRIRPLPEDMFSYARQDTHYLLYIYDRLCEELRQSSTSKNNLLTHAYHASIQVSMLTYETPQMNPLEYQSILSRRKLQFNEKQTLALRTLCRWRAEVARMEDESLVYVLPEKCLIEIARRIPQSDKELYDCCRYSMPPLLQKYGNEVLKLLQESITEESEYVKSEQEMAICGSNGRMEESVFTPNTTVGYQSIQSNRVVPISISSSGSLFSSTLSASKEGNYFSAKNKADEIRQELLQQFLSRFCERPVVKDVEQVSREDGNSLGLDNDSSKKEEEQLQHEDENMMILVPQDISTSTKRRKKAKKKKKNVCSSAAKQPDLLPFFQKLEKEAKEDVGSVENNNEPSIPKNRKSTKATFSSVRVKMGNRNATF</sequence>
<dbReference type="GO" id="GO:0071036">
    <property type="term" value="P:nuclear polyadenylation-dependent snoRNA catabolic process"/>
    <property type="evidence" value="ECO:0007669"/>
    <property type="project" value="TreeGrafter"/>
</dbReference>
<dbReference type="PANTHER" id="PTHR12124:SF47">
    <property type="entry name" value="EXOSOME COMPONENT 10"/>
    <property type="match status" value="1"/>
</dbReference>
<dbReference type="Gene3D" id="1.10.150.80">
    <property type="entry name" value="HRDC domain"/>
    <property type="match status" value="1"/>
</dbReference>
<feature type="compositionally biased region" description="Basic and acidic residues" evidence="6">
    <location>
        <begin position="129"/>
        <end position="140"/>
    </location>
</feature>
<comment type="similarity">
    <text evidence="5">Belongs to the exosome component 10/RRP6 family.</text>
</comment>
<reference evidence="8" key="2">
    <citation type="submission" date="2022-01" db="EMBL/GenBank/DDBJ databases">
        <authorList>
            <person name="Hirooka S."/>
            <person name="Miyagishima S.Y."/>
        </authorList>
    </citation>
    <scope>NUCLEOTIDE SEQUENCE</scope>
    <source>
        <strain evidence="8">NBRC 102759</strain>
    </source>
</reference>
<dbReference type="GO" id="GO:0003727">
    <property type="term" value="F:single-stranded RNA binding"/>
    <property type="evidence" value="ECO:0007669"/>
    <property type="project" value="TreeGrafter"/>
</dbReference>
<evidence type="ECO:0000259" key="7">
    <source>
        <dbReference type="PROSITE" id="PS50967"/>
    </source>
</evidence>
<dbReference type="InterPro" id="IPR036397">
    <property type="entry name" value="RNaseH_sf"/>
</dbReference>
<feature type="domain" description="HRDC" evidence="7">
    <location>
        <begin position="442"/>
        <end position="523"/>
    </location>
</feature>
<dbReference type="GO" id="GO:0071044">
    <property type="term" value="P:histone mRNA catabolic process"/>
    <property type="evidence" value="ECO:0007669"/>
    <property type="project" value="TreeGrafter"/>
</dbReference>
<evidence type="ECO:0000256" key="2">
    <source>
        <dbReference type="ARBA" id="ARBA00022552"/>
    </source>
</evidence>
<dbReference type="PROSITE" id="PS50967">
    <property type="entry name" value="HRDC"/>
    <property type="match status" value="1"/>
</dbReference>
<dbReference type="InterPro" id="IPR012337">
    <property type="entry name" value="RNaseH-like_sf"/>
</dbReference>
<name>A0A9C7UQR3_9RHOD</name>
<feature type="region of interest" description="Disordered" evidence="6">
    <location>
        <begin position="617"/>
        <end position="642"/>
    </location>
</feature>
<dbReference type="InterPro" id="IPR002562">
    <property type="entry name" value="3'-5'_exonuclease_dom"/>
</dbReference>
<dbReference type="GO" id="GO:0071035">
    <property type="term" value="P:nuclear polyadenylation-dependent rRNA catabolic process"/>
    <property type="evidence" value="ECO:0007669"/>
    <property type="project" value="TreeGrafter"/>
</dbReference>
<keyword evidence="2" id="KW-0698">rRNA processing</keyword>
<dbReference type="SMART" id="SM00341">
    <property type="entry name" value="HRDC"/>
    <property type="match status" value="1"/>
</dbReference>
<comment type="caution">
    <text evidence="8">The sequence shown here is derived from an EMBL/GenBank/DDBJ whole genome shotgun (WGS) entry which is preliminary data.</text>
</comment>
<evidence type="ECO:0000313" key="8">
    <source>
        <dbReference type="EMBL" id="GJQ11752.1"/>
    </source>
</evidence>
<dbReference type="SUPFAM" id="SSF47819">
    <property type="entry name" value="HRDC-like"/>
    <property type="match status" value="1"/>
</dbReference>
<keyword evidence="4" id="KW-0539">Nucleus</keyword>
<organism evidence="8 9">
    <name type="scientific">Galdieria partita</name>
    <dbReference type="NCBI Taxonomy" id="83374"/>
    <lineage>
        <taxon>Eukaryota</taxon>
        <taxon>Rhodophyta</taxon>
        <taxon>Bangiophyceae</taxon>
        <taxon>Galdieriales</taxon>
        <taxon>Galdieriaceae</taxon>
        <taxon>Galdieria</taxon>
    </lineage>
</organism>
<dbReference type="GO" id="GO:0005730">
    <property type="term" value="C:nucleolus"/>
    <property type="evidence" value="ECO:0007669"/>
    <property type="project" value="TreeGrafter"/>
</dbReference>
<dbReference type="GO" id="GO:0071038">
    <property type="term" value="P:TRAMP-dependent tRNA surveillance pathway"/>
    <property type="evidence" value="ECO:0007669"/>
    <property type="project" value="TreeGrafter"/>
</dbReference>
<accession>A0A9C7UQR3</accession>
<dbReference type="GO" id="GO:0071037">
    <property type="term" value="P:nuclear polyadenylation-dependent snRNA catabolic process"/>
    <property type="evidence" value="ECO:0007669"/>
    <property type="project" value="TreeGrafter"/>
</dbReference>
<dbReference type="Pfam" id="PF01612">
    <property type="entry name" value="DNA_pol_A_exo1"/>
    <property type="match status" value="1"/>
</dbReference>
<protein>
    <recommendedName>
        <fullName evidence="7">HRDC domain-containing protein</fullName>
    </recommendedName>
</protein>
<dbReference type="SUPFAM" id="SSF53098">
    <property type="entry name" value="Ribonuclease H-like"/>
    <property type="match status" value="1"/>
</dbReference>
<dbReference type="InterPro" id="IPR010997">
    <property type="entry name" value="HRDC-like_sf"/>
</dbReference>
<dbReference type="FunFam" id="1.10.150.80:FF:000001">
    <property type="entry name" value="Putative exosome component 10"/>
    <property type="match status" value="1"/>
</dbReference>